<dbReference type="SMART" id="SM00347">
    <property type="entry name" value="HTH_MARR"/>
    <property type="match status" value="1"/>
</dbReference>
<dbReference type="Pfam" id="PF01047">
    <property type="entry name" value="MarR"/>
    <property type="match status" value="1"/>
</dbReference>
<protein>
    <submittedName>
        <fullName evidence="2">MarR family transcriptional regulator</fullName>
    </submittedName>
</protein>
<dbReference type="InterPro" id="IPR036390">
    <property type="entry name" value="WH_DNA-bd_sf"/>
</dbReference>
<dbReference type="InterPro" id="IPR000835">
    <property type="entry name" value="HTH_MarR-typ"/>
</dbReference>
<evidence type="ECO:0000313" key="2">
    <source>
        <dbReference type="EMBL" id="XBS70115.1"/>
    </source>
</evidence>
<accession>A0AAU7QA65</accession>
<dbReference type="PANTHER" id="PTHR33164">
    <property type="entry name" value="TRANSCRIPTIONAL REGULATOR, MARR FAMILY"/>
    <property type="match status" value="1"/>
</dbReference>
<dbReference type="Gene3D" id="1.10.10.10">
    <property type="entry name" value="Winged helix-like DNA-binding domain superfamily/Winged helix DNA-binding domain"/>
    <property type="match status" value="1"/>
</dbReference>
<dbReference type="PANTHER" id="PTHR33164:SF57">
    <property type="entry name" value="MARR-FAMILY TRANSCRIPTIONAL REGULATOR"/>
    <property type="match status" value="1"/>
</dbReference>
<feature type="domain" description="HTH marR-type" evidence="1">
    <location>
        <begin position="7"/>
        <end position="143"/>
    </location>
</feature>
<sequence>MYDTRNTHALAAALLDLMGCMNSPRQDEALLREAGVSLDRALFPLLVYLSRASALGIAELAGQVGRDASTVSRQIAKLEALGFVSRQPGREDLRIREAVITTSGLSVIRKITAARQRLLSALLRDWTQEDRDNLPRLMQRFASALKETVKE</sequence>
<dbReference type="SUPFAM" id="SSF46785">
    <property type="entry name" value="Winged helix' DNA-binding domain"/>
    <property type="match status" value="1"/>
</dbReference>
<proteinExistence type="predicted"/>
<reference evidence="2" key="1">
    <citation type="submission" date="2024-06" db="EMBL/GenBank/DDBJ databases">
        <authorList>
            <person name="Coelho C."/>
            <person name="Bento M."/>
            <person name="Garcia E."/>
            <person name="Camelo A."/>
            <person name="Brandao I."/>
            <person name="Espirito Santo C."/>
            <person name="Trovao J."/>
            <person name="Verissimo A."/>
            <person name="Costa J."/>
            <person name="Tiago I."/>
        </authorList>
    </citation>
    <scope>NUCLEOTIDE SEQUENCE</scope>
    <source>
        <strain evidence="2">KWT182</strain>
    </source>
</reference>
<organism evidence="2">
    <name type="scientific">Acerihabitans sp. KWT182</name>
    <dbReference type="NCBI Taxonomy" id="3157919"/>
    <lineage>
        <taxon>Bacteria</taxon>
        <taxon>Pseudomonadati</taxon>
        <taxon>Pseudomonadota</taxon>
        <taxon>Gammaproteobacteria</taxon>
        <taxon>Enterobacterales</taxon>
        <taxon>Pectobacteriaceae</taxon>
        <taxon>Acerihabitans</taxon>
    </lineage>
</organism>
<gene>
    <name evidence="2" type="ORF">ABK905_02100</name>
</gene>
<dbReference type="PROSITE" id="PS50995">
    <property type="entry name" value="HTH_MARR_2"/>
    <property type="match status" value="1"/>
</dbReference>
<dbReference type="AlphaFoldDB" id="A0AAU7QA65"/>
<dbReference type="EMBL" id="CP157947">
    <property type="protein sequence ID" value="XBS70115.1"/>
    <property type="molecule type" value="Genomic_DNA"/>
</dbReference>
<dbReference type="GO" id="GO:0003700">
    <property type="term" value="F:DNA-binding transcription factor activity"/>
    <property type="evidence" value="ECO:0007669"/>
    <property type="project" value="InterPro"/>
</dbReference>
<evidence type="ECO:0000259" key="1">
    <source>
        <dbReference type="PROSITE" id="PS50995"/>
    </source>
</evidence>
<dbReference type="InterPro" id="IPR039422">
    <property type="entry name" value="MarR/SlyA-like"/>
</dbReference>
<dbReference type="PRINTS" id="PR00598">
    <property type="entry name" value="HTHMARR"/>
</dbReference>
<name>A0AAU7QA65_9GAMM</name>
<dbReference type="GO" id="GO:0006950">
    <property type="term" value="P:response to stress"/>
    <property type="evidence" value="ECO:0007669"/>
    <property type="project" value="TreeGrafter"/>
</dbReference>
<dbReference type="InterPro" id="IPR036388">
    <property type="entry name" value="WH-like_DNA-bd_sf"/>
</dbReference>